<dbReference type="InterPro" id="IPR036514">
    <property type="entry name" value="SGNH_hydro_sf"/>
</dbReference>
<proteinExistence type="predicted"/>
<organism evidence="3 4">
    <name type="scientific">Frankia torreyi</name>
    <dbReference type="NCBI Taxonomy" id="1856"/>
    <lineage>
        <taxon>Bacteria</taxon>
        <taxon>Bacillati</taxon>
        <taxon>Actinomycetota</taxon>
        <taxon>Actinomycetes</taxon>
        <taxon>Frankiales</taxon>
        <taxon>Frankiaceae</taxon>
        <taxon>Frankia</taxon>
    </lineage>
</organism>
<feature type="region of interest" description="Disordered" evidence="1">
    <location>
        <begin position="248"/>
        <end position="281"/>
    </location>
</feature>
<dbReference type="AlphaFoldDB" id="A0A0D8BBC4"/>
<dbReference type="EMBL" id="JYFN01000036">
    <property type="protein sequence ID" value="KJE21491.1"/>
    <property type="molecule type" value="Genomic_DNA"/>
</dbReference>
<dbReference type="Pfam" id="PF04311">
    <property type="entry name" value="DUF459"/>
    <property type="match status" value="1"/>
</dbReference>
<gene>
    <name evidence="3" type="ORF">FF36_04178</name>
</gene>
<evidence type="ECO:0000313" key="4">
    <source>
        <dbReference type="Proteomes" id="UP000032545"/>
    </source>
</evidence>
<keyword evidence="2" id="KW-0812">Transmembrane</keyword>
<keyword evidence="2" id="KW-1133">Transmembrane helix</keyword>
<evidence type="ECO:0000256" key="1">
    <source>
        <dbReference type="SAM" id="MobiDB-lite"/>
    </source>
</evidence>
<dbReference type="InterPro" id="IPR007407">
    <property type="entry name" value="DUF459"/>
</dbReference>
<keyword evidence="2" id="KW-0472">Membrane</keyword>
<reference evidence="4" key="1">
    <citation type="submission" date="2015-02" db="EMBL/GenBank/DDBJ databases">
        <title>Draft Genome of Frankia sp. CpI1-S.</title>
        <authorList>
            <person name="Oshone R.T."/>
            <person name="Ngom M."/>
            <person name="Ghodhbane-Gtari F."/>
            <person name="Gtari M."/>
            <person name="Morris K."/>
            <person name="Thomas K."/>
            <person name="Sen A."/>
            <person name="Tisa L.S."/>
        </authorList>
    </citation>
    <scope>NUCLEOTIDE SEQUENCE [LARGE SCALE GENOMIC DNA]</scope>
    <source>
        <strain evidence="4">CpI1-S</strain>
    </source>
</reference>
<name>A0A0D8BBC4_9ACTN</name>
<dbReference type="PATRIC" id="fig|1502723.3.peg.3892"/>
<evidence type="ECO:0000313" key="3">
    <source>
        <dbReference type="EMBL" id="KJE21491.1"/>
    </source>
</evidence>
<dbReference type="Proteomes" id="UP000032545">
    <property type="component" value="Unassembled WGS sequence"/>
</dbReference>
<keyword evidence="4" id="KW-1185">Reference proteome</keyword>
<dbReference type="SUPFAM" id="SSF52266">
    <property type="entry name" value="SGNH hydrolase"/>
    <property type="match status" value="1"/>
</dbReference>
<protein>
    <recommendedName>
        <fullName evidence="5">SGNH domain-containing protein</fullName>
    </recommendedName>
</protein>
<sequence>MGRVEEGRSVRIGRLGPIGWLFVVAVVLVTGAVAVNRTSHDHPRVAMWGDSLAWEAGASFSRTVRADGHSQVLVRTWGGTAACDWLTDIHDQARRWRPTVAALAFSGNQGTACMQGRDLVTAYREDVTRAVELLTGRGAEVVLVDAPPRRDQPVDAAGLTPLDRVWRQIAATHQHTRVAPAGRAITAGGRFTTTLPCIAGETCGPGGMVTVRSPDGTHFCPLVQPPMTACPVPSPGAVRYGTAIARATLDRPAGTGGSGSSGTGDDEQRVAGAPGGHPSRS</sequence>
<feature type="transmembrane region" description="Helical" evidence="2">
    <location>
        <begin position="12"/>
        <end position="35"/>
    </location>
</feature>
<dbReference type="Gene3D" id="3.40.50.1110">
    <property type="entry name" value="SGNH hydrolase"/>
    <property type="match status" value="1"/>
</dbReference>
<reference evidence="3 4" key="2">
    <citation type="journal article" date="2016" name="Genome Announc.">
        <title>Permanent Draft Genome Sequences for Two Variants of Frankia sp. Strain CpI1, the First Frankia Strain Isolated from Root Nodules of Comptonia peregrina.</title>
        <authorList>
            <person name="Oshone R."/>
            <person name="Hurst S.G.IV."/>
            <person name="Abebe-Akele F."/>
            <person name="Simpson S."/>
            <person name="Morris K."/>
            <person name="Thomas W.K."/>
            <person name="Tisa L.S."/>
        </authorList>
    </citation>
    <scope>NUCLEOTIDE SEQUENCE [LARGE SCALE GENOMIC DNA]</scope>
    <source>
        <strain evidence="4">CpI1-S</strain>
    </source>
</reference>
<evidence type="ECO:0008006" key="5">
    <source>
        <dbReference type="Google" id="ProtNLM"/>
    </source>
</evidence>
<accession>A0A0D8BBC4</accession>
<comment type="caution">
    <text evidence="3">The sequence shown here is derived from an EMBL/GenBank/DDBJ whole genome shotgun (WGS) entry which is preliminary data.</text>
</comment>
<evidence type="ECO:0000256" key="2">
    <source>
        <dbReference type="SAM" id="Phobius"/>
    </source>
</evidence>